<reference evidence="1" key="1">
    <citation type="submission" date="2021-06" db="EMBL/GenBank/DDBJ databases">
        <authorList>
            <person name="Kallberg Y."/>
            <person name="Tangrot J."/>
            <person name="Rosling A."/>
        </authorList>
    </citation>
    <scope>NUCLEOTIDE SEQUENCE</scope>
    <source>
        <strain evidence="1">UK204</strain>
    </source>
</reference>
<dbReference type="EMBL" id="CAJVPQ010006115">
    <property type="protein sequence ID" value="CAG8680835.1"/>
    <property type="molecule type" value="Genomic_DNA"/>
</dbReference>
<keyword evidence="2" id="KW-1185">Reference proteome</keyword>
<dbReference type="Proteomes" id="UP000789570">
    <property type="component" value="Unassembled WGS sequence"/>
</dbReference>
<protein>
    <submittedName>
        <fullName evidence="1">1914_t:CDS:1</fullName>
    </submittedName>
</protein>
<dbReference type="AlphaFoldDB" id="A0A9N9EK26"/>
<evidence type="ECO:0000313" key="1">
    <source>
        <dbReference type="EMBL" id="CAG8680835.1"/>
    </source>
</evidence>
<evidence type="ECO:0000313" key="2">
    <source>
        <dbReference type="Proteomes" id="UP000789570"/>
    </source>
</evidence>
<organism evidence="1 2">
    <name type="scientific">Funneliformis caledonium</name>
    <dbReference type="NCBI Taxonomy" id="1117310"/>
    <lineage>
        <taxon>Eukaryota</taxon>
        <taxon>Fungi</taxon>
        <taxon>Fungi incertae sedis</taxon>
        <taxon>Mucoromycota</taxon>
        <taxon>Glomeromycotina</taxon>
        <taxon>Glomeromycetes</taxon>
        <taxon>Glomerales</taxon>
        <taxon>Glomeraceae</taxon>
        <taxon>Funneliformis</taxon>
    </lineage>
</organism>
<name>A0A9N9EK26_9GLOM</name>
<proteinExistence type="predicted"/>
<accession>A0A9N9EK26</accession>
<sequence>NNGGLGYKASLNNKYLNKPAIFVSTISDENCTLEIYQDYKVQKQFVASSPNEYQFFESWAKSENPIIEFMSSLEKLYPNEYEFSDQELRA</sequence>
<feature type="non-terminal residue" evidence="1">
    <location>
        <position position="90"/>
    </location>
</feature>
<comment type="caution">
    <text evidence="1">The sequence shown here is derived from an EMBL/GenBank/DDBJ whole genome shotgun (WGS) entry which is preliminary data.</text>
</comment>
<gene>
    <name evidence="1" type="ORF">FCALED_LOCUS12497</name>
</gene>